<dbReference type="EMBL" id="SODZ01000013">
    <property type="protein sequence ID" value="TDX12868.1"/>
    <property type="molecule type" value="Genomic_DNA"/>
</dbReference>
<dbReference type="AlphaFoldDB" id="A0A4R8EQN7"/>
<dbReference type="RefSeq" id="WP_103876182.1">
    <property type="nucleotide sequence ID" value="NZ_SODZ01000013.1"/>
</dbReference>
<dbReference type="Gene3D" id="3.40.190.10">
    <property type="entry name" value="Periplasmic binding protein-like II"/>
    <property type="match status" value="2"/>
</dbReference>
<evidence type="ECO:0000313" key="4">
    <source>
        <dbReference type="EMBL" id="TDX12868.1"/>
    </source>
</evidence>
<dbReference type="InterPro" id="IPR006059">
    <property type="entry name" value="SBP"/>
</dbReference>
<sequence>MKRVFSLLVIFVLMAGTFLFAQSYKGTTIRVLVWDDALTVAVESMIDEFEKETGIDVIFERLPSGSILEKTAVSISQNRTDYDLVSIDEPFVPQFGDLFIPYSQWPQGKVYPKIDLERDLIPGVPEGSYWDGSYRGLPINGNVYVWMTRKDIVNNEQYKKEFQEKYGYELDIPQNFDQLLEMSEFLSNKGIYGFAPFTKSAEGATAEAILMFESYGTKVLEQVGEHDFEVVLDREKAIEALNMYKALCEFAPPGWQDMGHSERIAAFNQGKVFSMFQWPAIIPDHENPDQSLVSGRIYYSAPPAGPVRRAPVRGTWMLGIPKASKNKEAAAEFAYWWSSYEAGKELVKVGLTPARTDLLLDPKFIEQKPYFVGIFNSMRYSVSRPRFERYAEVSDVIKVNWLAGVTGRVTPETAIDNMIKGIDEVLGRYGY</sequence>
<evidence type="ECO:0000313" key="5">
    <source>
        <dbReference type="Proteomes" id="UP000294817"/>
    </source>
</evidence>
<keyword evidence="5" id="KW-1185">Reference proteome</keyword>
<organism evidence="4 5">
    <name type="scientific">Petrotoga sibirica</name>
    <dbReference type="NCBI Taxonomy" id="156202"/>
    <lineage>
        <taxon>Bacteria</taxon>
        <taxon>Thermotogati</taxon>
        <taxon>Thermotogota</taxon>
        <taxon>Thermotogae</taxon>
        <taxon>Petrotogales</taxon>
        <taxon>Petrotogaceae</taxon>
        <taxon>Petrotoga</taxon>
    </lineage>
</organism>
<dbReference type="Proteomes" id="UP000294817">
    <property type="component" value="Unassembled WGS sequence"/>
</dbReference>
<reference evidence="4 5" key="1">
    <citation type="submission" date="2019-03" db="EMBL/GenBank/DDBJ databases">
        <title>Genomic Encyclopedia of Type Strains, Phase IV (KMG-IV): sequencing the most valuable type-strain genomes for metagenomic binning, comparative biology and taxonomic classification.</title>
        <authorList>
            <person name="Goeker M."/>
        </authorList>
    </citation>
    <scope>NUCLEOTIDE SEQUENCE [LARGE SCALE GENOMIC DNA]</scope>
    <source>
        <strain evidence="4 5">DSM 13575</strain>
    </source>
</reference>
<name>A0A4R8EQN7_9BACT</name>
<gene>
    <name evidence="4" type="ORF">C8D74_11313</name>
</gene>
<dbReference type="Pfam" id="PF01547">
    <property type="entry name" value="SBP_bac_1"/>
    <property type="match status" value="1"/>
</dbReference>
<evidence type="ECO:0000256" key="2">
    <source>
        <dbReference type="ARBA" id="ARBA00022448"/>
    </source>
</evidence>
<dbReference type="PANTHER" id="PTHR43649:SF34">
    <property type="entry name" value="ABC TRANSPORTER PERIPLASMIC-BINDING PROTEIN YCJN-RELATED"/>
    <property type="match status" value="1"/>
</dbReference>
<dbReference type="SUPFAM" id="SSF53850">
    <property type="entry name" value="Periplasmic binding protein-like II"/>
    <property type="match status" value="1"/>
</dbReference>
<comment type="similarity">
    <text evidence="1">Belongs to the bacterial solute-binding protein 1 family.</text>
</comment>
<keyword evidence="2" id="KW-0813">Transport</keyword>
<comment type="caution">
    <text evidence="4">The sequence shown here is derived from an EMBL/GenBank/DDBJ whole genome shotgun (WGS) entry which is preliminary data.</text>
</comment>
<keyword evidence="3" id="KW-0732">Signal</keyword>
<evidence type="ECO:0000256" key="3">
    <source>
        <dbReference type="ARBA" id="ARBA00022729"/>
    </source>
</evidence>
<proteinExistence type="inferred from homology"/>
<accession>A0A4R8EQN7</accession>
<dbReference type="PANTHER" id="PTHR43649">
    <property type="entry name" value="ARABINOSE-BINDING PROTEIN-RELATED"/>
    <property type="match status" value="1"/>
</dbReference>
<protein>
    <submittedName>
        <fullName evidence="4">Carbohydrate ABC transporter substrate-binding protein (CUT1 family)</fullName>
    </submittedName>
</protein>
<evidence type="ECO:0000256" key="1">
    <source>
        <dbReference type="ARBA" id="ARBA00008520"/>
    </source>
</evidence>
<dbReference type="InterPro" id="IPR050490">
    <property type="entry name" value="Bact_solute-bd_prot1"/>
</dbReference>